<dbReference type="InterPro" id="IPR019833">
    <property type="entry name" value="Mn/Fe_SOD_BS"/>
</dbReference>
<dbReference type="EC" id="1.15.1.1" evidence="2 7"/>
<reference evidence="10 11" key="1">
    <citation type="submission" date="2017-09" db="EMBL/GenBank/DDBJ databases">
        <title>Depth-based differentiation of microbial function through sediment-hosted aquifers and enrichment of novel symbionts in the deep terrestrial subsurface.</title>
        <authorList>
            <person name="Probst A.J."/>
            <person name="Ladd B."/>
            <person name="Jarett J.K."/>
            <person name="Geller-Mcgrath D.E."/>
            <person name="Sieber C.M."/>
            <person name="Emerson J.B."/>
            <person name="Anantharaman K."/>
            <person name="Thomas B.C."/>
            <person name="Malmstrom R."/>
            <person name="Stieglmeier M."/>
            <person name="Klingl A."/>
            <person name="Woyke T."/>
            <person name="Ryan C.M."/>
            <person name="Banfield J.F."/>
        </authorList>
    </citation>
    <scope>NUCLEOTIDE SEQUENCE [LARGE SCALE GENOMIC DNA]</scope>
    <source>
        <strain evidence="10">CG11_big_fil_rev_8_21_14_0_20_45_26</strain>
    </source>
</reference>
<evidence type="ECO:0000256" key="7">
    <source>
        <dbReference type="RuleBase" id="RU000414"/>
    </source>
</evidence>
<evidence type="ECO:0000259" key="8">
    <source>
        <dbReference type="Pfam" id="PF00081"/>
    </source>
</evidence>
<dbReference type="Proteomes" id="UP000230859">
    <property type="component" value="Unassembled WGS sequence"/>
</dbReference>
<feature type="binding site" evidence="6">
    <location>
        <position position="168"/>
    </location>
    <ligand>
        <name>Mn(2+)</name>
        <dbReference type="ChEBI" id="CHEBI:29035"/>
    </ligand>
</feature>
<dbReference type="EMBL" id="PCVY01000020">
    <property type="protein sequence ID" value="PIQ87114.1"/>
    <property type="molecule type" value="Genomic_DNA"/>
</dbReference>
<dbReference type="InterPro" id="IPR019832">
    <property type="entry name" value="Mn/Fe_SOD_C"/>
</dbReference>
<dbReference type="Pfam" id="PF02777">
    <property type="entry name" value="Sod_Fe_C"/>
    <property type="match status" value="1"/>
</dbReference>
<evidence type="ECO:0000256" key="3">
    <source>
        <dbReference type="ARBA" id="ARBA00022723"/>
    </source>
</evidence>
<dbReference type="SUPFAM" id="SSF54719">
    <property type="entry name" value="Fe,Mn superoxide dismutase (SOD), C-terminal domain"/>
    <property type="match status" value="1"/>
</dbReference>
<evidence type="ECO:0000256" key="5">
    <source>
        <dbReference type="ARBA" id="ARBA00023004"/>
    </source>
</evidence>
<comment type="catalytic activity">
    <reaction evidence="7">
        <text>2 superoxide + 2 H(+) = H2O2 + O2</text>
        <dbReference type="Rhea" id="RHEA:20696"/>
        <dbReference type="ChEBI" id="CHEBI:15378"/>
        <dbReference type="ChEBI" id="CHEBI:15379"/>
        <dbReference type="ChEBI" id="CHEBI:16240"/>
        <dbReference type="ChEBI" id="CHEBI:18421"/>
        <dbReference type="EC" id="1.15.1.1"/>
    </reaction>
</comment>
<dbReference type="AlphaFoldDB" id="A0A2H0LTW2"/>
<evidence type="ECO:0000313" key="11">
    <source>
        <dbReference type="Proteomes" id="UP000230859"/>
    </source>
</evidence>
<feature type="binding site" evidence="6">
    <location>
        <position position="33"/>
    </location>
    <ligand>
        <name>Mn(2+)</name>
        <dbReference type="ChEBI" id="CHEBI:29035"/>
    </ligand>
</feature>
<name>A0A2H0LTW2_9BACT</name>
<dbReference type="SUPFAM" id="SSF46609">
    <property type="entry name" value="Fe,Mn superoxide dismutase (SOD), N-terminal domain"/>
    <property type="match status" value="1"/>
</dbReference>
<feature type="binding site" evidence="6">
    <location>
        <position position="172"/>
    </location>
    <ligand>
        <name>Mn(2+)</name>
        <dbReference type="ChEBI" id="CHEBI:29035"/>
    </ligand>
</feature>
<dbReference type="InterPro" id="IPR036314">
    <property type="entry name" value="SOD_C_sf"/>
</dbReference>
<evidence type="ECO:0000256" key="6">
    <source>
        <dbReference type="PIRSR" id="PIRSR000349-1"/>
    </source>
</evidence>
<comment type="caution">
    <text evidence="10">The sequence shown here is derived from an EMBL/GenBank/DDBJ whole genome shotgun (WGS) entry which is preliminary data.</text>
</comment>
<protein>
    <recommendedName>
        <fullName evidence="2 7">Superoxide dismutase</fullName>
        <ecNumber evidence="2 7">1.15.1.1</ecNumber>
    </recommendedName>
</protein>
<dbReference type="PRINTS" id="PR01703">
    <property type="entry name" value="MNSODISMTASE"/>
</dbReference>
<dbReference type="Pfam" id="PF00081">
    <property type="entry name" value="Sod_Fe_N"/>
    <property type="match status" value="1"/>
</dbReference>
<dbReference type="GO" id="GO:0046872">
    <property type="term" value="F:metal ion binding"/>
    <property type="evidence" value="ECO:0007669"/>
    <property type="project" value="UniProtKB-KW"/>
</dbReference>
<dbReference type="PANTHER" id="PTHR42769:SF3">
    <property type="entry name" value="SUPEROXIDE DISMUTASE [FE] 2, CHLOROPLASTIC"/>
    <property type="match status" value="1"/>
</dbReference>
<sequence length="206" mass="23708">MFHTKKPSLTLPPLPYKRHALEPYISARTLDFHYGKHHQGYADKFNKLVSGSDLTELTLEEVMLKTTGDDYREAILNNAAQVWNHTFYWNSLSPEGGGKPSGELGKKIEMSFSGYENLIKQFCEAGTARFGSGWVWLIKENGTLKIMNTLNAENPILLRRGTPLLTLDVWEHAYYLDYQNRRNDYLTTLLDKLINWEFAAKNFNQA</sequence>
<dbReference type="InterPro" id="IPR036324">
    <property type="entry name" value="Mn/Fe_SOD_N_sf"/>
</dbReference>
<keyword evidence="3 6" id="KW-0479">Metal-binding</keyword>
<comment type="function">
    <text evidence="7">Destroys radicals which are normally produced within the cells and which are toxic to biological systems.</text>
</comment>
<dbReference type="FunFam" id="1.10.287.990:FF:000002">
    <property type="entry name" value="Superoxide dismutase"/>
    <property type="match status" value="1"/>
</dbReference>
<evidence type="ECO:0000256" key="2">
    <source>
        <dbReference type="ARBA" id="ARBA00012682"/>
    </source>
</evidence>
<keyword evidence="4 7" id="KW-0560">Oxidoreductase</keyword>
<dbReference type="PANTHER" id="PTHR42769">
    <property type="entry name" value="SUPEROXIDE DISMUTASE"/>
    <property type="match status" value="1"/>
</dbReference>
<evidence type="ECO:0000259" key="9">
    <source>
        <dbReference type="Pfam" id="PF02777"/>
    </source>
</evidence>
<dbReference type="PIRSF" id="PIRSF000349">
    <property type="entry name" value="SODismutase"/>
    <property type="match status" value="1"/>
</dbReference>
<comment type="similarity">
    <text evidence="1 7">Belongs to the iron/manganese superoxide dismutase family.</text>
</comment>
<evidence type="ECO:0000256" key="4">
    <source>
        <dbReference type="ARBA" id="ARBA00023002"/>
    </source>
</evidence>
<feature type="domain" description="Manganese/iron superoxide dismutase N-terminal" evidence="8">
    <location>
        <begin position="10"/>
        <end position="93"/>
    </location>
</feature>
<dbReference type="PROSITE" id="PS00088">
    <property type="entry name" value="SOD_MN"/>
    <property type="match status" value="1"/>
</dbReference>
<organism evidence="10 11">
    <name type="scientific">Candidatus Abzuiibacterium crystallinum</name>
    <dbReference type="NCBI Taxonomy" id="1974748"/>
    <lineage>
        <taxon>Bacteria</taxon>
        <taxon>Pseudomonadati</taxon>
        <taxon>Candidatus Omnitrophota</taxon>
        <taxon>Candidatus Abzuiibacterium</taxon>
    </lineage>
</organism>
<dbReference type="InterPro" id="IPR019831">
    <property type="entry name" value="Mn/Fe_SOD_N"/>
</dbReference>
<accession>A0A2H0LTW2</accession>
<feature type="binding site" evidence="6">
    <location>
        <position position="85"/>
    </location>
    <ligand>
        <name>Mn(2+)</name>
        <dbReference type="ChEBI" id="CHEBI:29035"/>
    </ligand>
</feature>
<evidence type="ECO:0000256" key="1">
    <source>
        <dbReference type="ARBA" id="ARBA00008714"/>
    </source>
</evidence>
<dbReference type="GO" id="GO:0004784">
    <property type="term" value="F:superoxide dismutase activity"/>
    <property type="evidence" value="ECO:0007669"/>
    <property type="project" value="UniProtKB-EC"/>
</dbReference>
<proteinExistence type="inferred from homology"/>
<gene>
    <name evidence="10" type="ORF">COV74_02185</name>
</gene>
<dbReference type="InterPro" id="IPR001189">
    <property type="entry name" value="Mn/Fe_SOD"/>
</dbReference>
<keyword evidence="5" id="KW-0408">Iron</keyword>
<dbReference type="Gene3D" id="1.10.287.990">
    <property type="entry name" value="Fe,Mn superoxide dismutase (SOD) domain"/>
    <property type="match status" value="1"/>
</dbReference>
<evidence type="ECO:0000313" key="10">
    <source>
        <dbReference type="EMBL" id="PIQ87114.1"/>
    </source>
</evidence>
<dbReference type="Gene3D" id="3.55.40.20">
    <property type="entry name" value="Iron/manganese superoxide dismutase, C-terminal domain"/>
    <property type="match status" value="1"/>
</dbReference>
<feature type="domain" description="Manganese/iron superoxide dismutase C-terminal" evidence="9">
    <location>
        <begin position="100"/>
        <end position="201"/>
    </location>
</feature>